<accession>A0ABN6LYI5</accession>
<name>A0ABN6LYI5_9BACT</name>
<dbReference type="Proteomes" id="UP000830055">
    <property type="component" value="Chromosome"/>
</dbReference>
<reference evidence="1 2" key="1">
    <citation type="submission" date="2022-01" db="EMBL/GenBank/DDBJ databases">
        <title>Desulfofustis limnae sp. nov., a novel mesophilic sulfate-reducing bacterium isolated from marsh soil.</title>
        <authorList>
            <person name="Watanabe M."/>
            <person name="Takahashi A."/>
            <person name="Kojima H."/>
            <person name="Fukui M."/>
        </authorList>
    </citation>
    <scope>NUCLEOTIDE SEQUENCE [LARGE SCALE GENOMIC DNA]</scope>
    <source>
        <strain evidence="1 2">PPLL</strain>
    </source>
</reference>
<proteinExistence type="predicted"/>
<sequence>MVHGIGSHIPGYSTRLAENLALNLGLTLVDEKNKRITILGQDDGKRELGILSLNRYRDRALQQEMIFAELTWDPIVAEEKAQLSFDNSGEYSFRRTFLNNSLKLFVNDTIPDVMMYNGTSRFPIQRAVGQAMCWLMSHDWQTLPDSGENYCDDRGVGGLSRIHDDFVFITHSLGSRITVDVLQLIASAVAVRAENDPDWGSIMNTLQEKEFTLMMLSNQLPLLQIGQSAPEVSGRIKELCEPQAPFADQRMFKTIRMVAFSDPNDLFSYAVPQSFLDEHVDSRLCPALTNVILNVAGVNKLFGGEFANPLTAHTEYDADPTVIDLLSHGIDTSEDNATKAGGCAWVETVSTTR</sequence>
<dbReference type="EMBL" id="AP025516">
    <property type="protein sequence ID" value="BDD85670.1"/>
    <property type="molecule type" value="Genomic_DNA"/>
</dbReference>
<protein>
    <submittedName>
        <fullName evidence="1">Uncharacterized protein</fullName>
    </submittedName>
</protein>
<evidence type="ECO:0000313" key="2">
    <source>
        <dbReference type="Proteomes" id="UP000830055"/>
    </source>
</evidence>
<evidence type="ECO:0000313" key="1">
    <source>
        <dbReference type="EMBL" id="BDD85670.1"/>
    </source>
</evidence>
<gene>
    <name evidence="1" type="ORF">DPPLL_00350</name>
</gene>
<keyword evidence="2" id="KW-1185">Reference proteome</keyword>
<organism evidence="1 2">
    <name type="scientific">Desulfofustis limnaeus</name>
    <dbReference type="NCBI Taxonomy" id="2740163"/>
    <lineage>
        <taxon>Bacteria</taxon>
        <taxon>Pseudomonadati</taxon>
        <taxon>Thermodesulfobacteriota</taxon>
        <taxon>Desulfobulbia</taxon>
        <taxon>Desulfobulbales</taxon>
        <taxon>Desulfocapsaceae</taxon>
        <taxon>Desulfofustis</taxon>
    </lineage>
</organism>